<dbReference type="Pfam" id="PF00001">
    <property type="entry name" value="7tm_1"/>
    <property type="match status" value="1"/>
</dbReference>
<dbReference type="InterPro" id="IPR000276">
    <property type="entry name" value="GPCR_Rhodpsn"/>
</dbReference>
<dbReference type="InterPro" id="IPR002120">
    <property type="entry name" value="TRH_rcpt_1"/>
</dbReference>
<feature type="compositionally biased region" description="Low complexity" evidence="8">
    <location>
        <begin position="179"/>
        <end position="194"/>
    </location>
</feature>
<evidence type="ECO:0000256" key="5">
    <source>
        <dbReference type="ARBA" id="ARBA00022989"/>
    </source>
</evidence>
<evidence type="ECO:0000256" key="6">
    <source>
        <dbReference type="ARBA" id="ARBA00023136"/>
    </source>
</evidence>
<accession>A0AAV4DGV2</accession>
<evidence type="ECO:0000256" key="3">
    <source>
        <dbReference type="ARBA" id="ARBA00018873"/>
    </source>
</evidence>
<dbReference type="Proteomes" id="UP000735302">
    <property type="component" value="Unassembled WGS sequence"/>
</dbReference>
<evidence type="ECO:0000256" key="9">
    <source>
        <dbReference type="SAM" id="Phobius"/>
    </source>
</evidence>
<feature type="region of interest" description="Disordered" evidence="8">
    <location>
        <begin position="99"/>
        <end position="194"/>
    </location>
</feature>
<comment type="function">
    <text evidence="1">Receptor for thyrotropin-releasing hormone (TRH). Upon ligand binding, this G-protein-coupled receptor triggers activation of the phosphatidylinositol (IP3)-calcium-protein kinase C (PKC) pathway.</text>
</comment>
<evidence type="ECO:0000259" key="10">
    <source>
        <dbReference type="PROSITE" id="PS50262"/>
    </source>
</evidence>
<keyword evidence="11" id="KW-0675">Receptor</keyword>
<dbReference type="InterPro" id="IPR017452">
    <property type="entry name" value="GPCR_Rhodpsn_7TM"/>
</dbReference>
<evidence type="ECO:0000256" key="8">
    <source>
        <dbReference type="SAM" id="MobiDB-lite"/>
    </source>
</evidence>
<feature type="transmembrane region" description="Helical" evidence="9">
    <location>
        <begin position="33"/>
        <end position="56"/>
    </location>
</feature>
<dbReference type="PANTHER" id="PTHR46061">
    <property type="entry name" value="THYROTROPIN-RELEASING HORMONE RECEPTOR"/>
    <property type="match status" value="1"/>
</dbReference>
<keyword evidence="12" id="KW-1185">Reference proteome</keyword>
<dbReference type="GO" id="GO:0016020">
    <property type="term" value="C:membrane"/>
    <property type="evidence" value="ECO:0007669"/>
    <property type="project" value="UniProtKB-SubCell"/>
</dbReference>
<dbReference type="SUPFAM" id="SSF81321">
    <property type="entry name" value="Family A G protein-coupled receptor-like"/>
    <property type="match status" value="1"/>
</dbReference>
<dbReference type="PANTHER" id="PTHR46061:SF3">
    <property type="entry name" value="THYROTROPIN-RELEASING HORMONE RECEPTOR"/>
    <property type="match status" value="1"/>
</dbReference>
<keyword evidence="4 9" id="KW-0812">Transmembrane</keyword>
<evidence type="ECO:0000256" key="2">
    <source>
        <dbReference type="ARBA" id="ARBA00004370"/>
    </source>
</evidence>
<dbReference type="Gene3D" id="1.20.1070.10">
    <property type="entry name" value="Rhodopsin 7-helix transmembrane proteins"/>
    <property type="match status" value="1"/>
</dbReference>
<comment type="subcellular location">
    <subcellularLocation>
        <location evidence="2">Membrane</location>
    </subcellularLocation>
</comment>
<sequence>MLVVVVLAFATLWMPYRVNVVYNSFAKDKFTDLWFLLFARTMVYVNCAINPVLYNIMSIKFKRAFRSYLACCIVSRKKSLQTTNYSEIPTDALATRRLFSSQQQQQPNQPYLPQFRTRRTSSNSSQRQAKQQQQLKNPHHPPLTRAQRLGSNSSQRQLKIESHEQTQQQRPHNLRRKQQQQQPQPQQQQQQEWQQIMDSNSVFHDDNEEMKCCKDYKKNGLNNISLSDREVPNKQRPVGRSIHNVDGPATDYLSSRAGTTPTFGGNNASMMASSDGELVSSTVTMKGTFVGVNMADNAV</sequence>
<evidence type="ECO:0000256" key="4">
    <source>
        <dbReference type="ARBA" id="ARBA00022692"/>
    </source>
</evidence>
<dbReference type="AlphaFoldDB" id="A0AAV4DGV2"/>
<feature type="region of interest" description="Disordered" evidence="8">
    <location>
        <begin position="224"/>
        <end position="249"/>
    </location>
</feature>
<evidence type="ECO:0000256" key="1">
    <source>
        <dbReference type="ARBA" id="ARBA00004100"/>
    </source>
</evidence>
<dbReference type="EMBL" id="BLXT01007882">
    <property type="protein sequence ID" value="GFO43453.1"/>
    <property type="molecule type" value="Genomic_DNA"/>
</dbReference>
<dbReference type="GO" id="GO:0004997">
    <property type="term" value="F:thyrotropin-releasing hormone receptor activity"/>
    <property type="evidence" value="ECO:0007669"/>
    <property type="project" value="InterPro"/>
</dbReference>
<keyword evidence="6 9" id="KW-0472">Membrane</keyword>
<comment type="caution">
    <text evidence="11">The sequence shown here is derived from an EMBL/GenBank/DDBJ whole genome shotgun (WGS) entry which is preliminary data.</text>
</comment>
<dbReference type="PROSITE" id="PS50262">
    <property type="entry name" value="G_PROTEIN_RECEP_F1_2"/>
    <property type="match status" value="1"/>
</dbReference>
<feature type="compositionally biased region" description="Low complexity" evidence="8">
    <location>
        <begin position="102"/>
        <end position="134"/>
    </location>
</feature>
<reference evidence="11 12" key="1">
    <citation type="journal article" date="2021" name="Elife">
        <title>Chloroplast acquisition without the gene transfer in kleptoplastic sea slugs, Plakobranchus ocellatus.</title>
        <authorList>
            <person name="Maeda T."/>
            <person name="Takahashi S."/>
            <person name="Yoshida T."/>
            <person name="Shimamura S."/>
            <person name="Takaki Y."/>
            <person name="Nagai Y."/>
            <person name="Toyoda A."/>
            <person name="Suzuki Y."/>
            <person name="Arimoto A."/>
            <person name="Ishii H."/>
            <person name="Satoh N."/>
            <person name="Nishiyama T."/>
            <person name="Hasebe M."/>
            <person name="Maruyama T."/>
            <person name="Minagawa J."/>
            <person name="Obokata J."/>
            <person name="Shigenobu S."/>
        </authorList>
    </citation>
    <scope>NUCLEOTIDE SEQUENCE [LARGE SCALE GENOMIC DNA]</scope>
</reference>
<organism evidence="11 12">
    <name type="scientific">Plakobranchus ocellatus</name>
    <dbReference type="NCBI Taxonomy" id="259542"/>
    <lineage>
        <taxon>Eukaryota</taxon>
        <taxon>Metazoa</taxon>
        <taxon>Spiralia</taxon>
        <taxon>Lophotrochozoa</taxon>
        <taxon>Mollusca</taxon>
        <taxon>Gastropoda</taxon>
        <taxon>Heterobranchia</taxon>
        <taxon>Euthyneura</taxon>
        <taxon>Panpulmonata</taxon>
        <taxon>Sacoglossa</taxon>
        <taxon>Placobranchoidea</taxon>
        <taxon>Plakobranchidae</taxon>
        <taxon>Plakobranchus</taxon>
    </lineage>
</organism>
<name>A0AAV4DGV2_9GAST</name>
<evidence type="ECO:0000313" key="11">
    <source>
        <dbReference type="EMBL" id="GFO43453.1"/>
    </source>
</evidence>
<keyword evidence="5 9" id="KW-1133">Transmembrane helix</keyword>
<feature type="domain" description="G-protein coupled receptors family 1 profile" evidence="10">
    <location>
        <begin position="1"/>
        <end position="54"/>
    </location>
</feature>
<evidence type="ECO:0000313" key="12">
    <source>
        <dbReference type="Proteomes" id="UP000735302"/>
    </source>
</evidence>
<gene>
    <name evidence="11" type="ORF">PoB_006995800</name>
</gene>
<proteinExistence type="predicted"/>
<protein>
    <recommendedName>
        <fullName evidence="3">Thyrotropin-releasing hormone receptor</fullName>
    </recommendedName>
    <alternativeName>
        <fullName evidence="7">Thyroliberin receptor</fullName>
    </alternativeName>
</protein>
<evidence type="ECO:0000256" key="7">
    <source>
        <dbReference type="ARBA" id="ARBA00032251"/>
    </source>
</evidence>